<reference evidence="13 14" key="2">
    <citation type="submission" date="2020-05" db="EMBL/GenBank/DDBJ databases">
        <title>Draft genome sequence of Desulfovibrio sp. strainFSS-1.</title>
        <authorList>
            <person name="Shimoshige H."/>
            <person name="Kobayashi H."/>
            <person name="Maekawa T."/>
        </authorList>
    </citation>
    <scope>NUCLEOTIDE SEQUENCE [LARGE SCALE GENOMIC DNA]</scope>
    <source>
        <strain evidence="13 14">SIID29052-01</strain>
    </source>
</reference>
<evidence type="ECO:0000256" key="9">
    <source>
        <dbReference type="ARBA" id="ARBA00025340"/>
    </source>
</evidence>
<keyword evidence="6 10" id="KW-1133">Transmembrane helix</keyword>
<dbReference type="RefSeq" id="WP_173084176.1">
    <property type="nucleotide sequence ID" value="NZ_BLTE01000009.1"/>
</dbReference>
<gene>
    <name evidence="13" type="primary">tatB</name>
    <name evidence="10" type="synonym">tatA</name>
    <name evidence="13" type="ORF">NNJEOMEG_02104</name>
</gene>
<evidence type="ECO:0000256" key="7">
    <source>
        <dbReference type="ARBA" id="ARBA00023010"/>
    </source>
</evidence>
<proteinExistence type="inferred from homology"/>
<comment type="function">
    <text evidence="10">Part of the twin-arginine translocation (Tat) system that transports large folded proteins containing a characteristic twin-arginine motif in their signal peptide across membranes. TatA could form the protein-conducting channel of the Tat system.</text>
</comment>
<accession>A0A6V8LNU0</accession>
<evidence type="ECO:0000256" key="10">
    <source>
        <dbReference type="HAMAP-Rule" id="MF_00236"/>
    </source>
</evidence>
<comment type="similarity">
    <text evidence="11">Belongs to the TatB family.</text>
</comment>
<name>A0A6V8LNU0_9BACT</name>
<dbReference type="HAMAP" id="MF_00237">
    <property type="entry name" value="TatB"/>
    <property type="match status" value="1"/>
</dbReference>
<evidence type="ECO:0000256" key="4">
    <source>
        <dbReference type="ARBA" id="ARBA00022692"/>
    </source>
</evidence>
<evidence type="ECO:0000256" key="6">
    <source>
        <dbReference type="ARBA" id="ARBA00022989"/>
    </source>
</evidence>
<dbReference type="GO" id="GO:0008320">
    <property type="term" value="F:protein transmembrane transporter activity"/>
    <property type="evidence" value="ECO:0007669"/>
    <property type="project" value="UniProtKB-UniRule"/>
</dbReference>
<dbReference type="Gene3D" id="1.20.5.3310">
    <property type="match status" value="1"/>
</dbReference>
<dbReference type="Proteomes" id="UP000494245">
    <property type="component" value="Unassembled WGS sequence"/>
</dbReference>
<feature type="compositionally biased region" description="Low complexity" evidence="12">
    <location>
        <begin position="102"/>
        <end position="145"/>
    </location>
</feature>
<feature type="compositionally biased region" description="Basic and acidic residues" evidence="12">
    <location>
        <begin position="47"/>
        <end position="71"/>
    </location>
</feature>
<dbReference type="InterPro" id="IPR006312">
    <property type="entry name" value="TatA/E"/>
</dbReference>
<dbReference type="PANTHER" id="PTHR33162:SF1">
    <property type="entry name" value="SEC-INDEPENDENT PROTEIN TRANSLOCASE PROTEIN TATA, CHLOROPLASTIC"/>
    <property type="match status" value="1"/>
</dbReference>
<keyword evidence="2 10" id="KW-0813">Transport</keyword>
<dbReference type="GO" id="GO:0033281">
    <property type="term" value="C:TAT protein transport complex"/>
    <property type="evidence" value="ECO:0007669"/>
    <property type="project" value="UniProtKB-UniRule"/>
</dbReference>
<evidence type="ECO:0000256" key="2">
    <source>
        <dbReference type="ARBA" id="ARBA00022448"/>
    </source>
</evidence>
<dbReference type="AlphaFoldDB" id="A0A6V8LNU0"/>
<keyword evidence="5 10" id="KW-0653">Protein transport</keyword>
<keyword evidence="7 10" id="KW-0811">Translocation</keyword>
<evidence type="ECO:0000256" key="12">
    <source>
        <dbReference type="SAM" id="MobiDB-lite"/>
    </source>
</evidence>
<evidence type="ECO:0000256" key="3">
    <source>
        <dbReference type="ARBA" id="ARBA00022475"/>
    </source>
</evidence>
<comment type="similarity">
    <text evidence="10">Belongs to the TatA/E family.</text>
</comment>
<sequence>MFGIGSTELVIILIVALVLIGPSKLPDLMKSLGKGISEFRRMSTDVKSTLEREIEKADEAKRIEETKKELFGDAAPSEADAGKPAQSPVETAAKPGADDKAAPTAAAADATKTASAQSAEAKPAAEAKTGAPAATAQTAAAAPADAAKESGRA</sequence>
<comment type="function">
    <text evidence="9">Part of the twin-arginine translocation (Tat) system that transports large folded proteins containing a characteristic twin-arginine motif in their signal peptide across the thylakoid membrane. Involved in delta pH-dependent protein transport required for chloroplast development, especially thylakoid membrane formation. TATC and TATB mediate precursor recognition, whereas TATA facilitates translocation.</text>
</comment>
<comment type="subunit">
    <text evidence="10">Forms a complex with TatC.</text>
</comment>
<keyword evidence="4 10" id="KW-0812">Transmembrane</keyword>
<dbReference type="InterPro" id="IPR018448">
    <property type="entry name" value="TatB"/>
</dbReference>
<evidence type="ECO:0000256" key="11">
    <source>
        <dbReference type="HAMAP-Rule" id="MF_00237"/>
    </source>
</evidence>
<protein>
    <recommendedName>
        <fullName evidence="10 11">Multifunctional fusion protein</fullName>
    </recommendedName>
    <domain>
        <recommendedName>
            <fullName evidence="10">Sec-independent protein translocase protein TatA</fullName>
        </recommendedName>
    </domain>
    <domain>
        <recommendedName>
            <fullName evidence="11">Sec-independent protein translocase protein TatB homolog</fullName>
        </recommendedName>
    </domain>
</protein>
<dbReference type="NCBIfam" id="TIGR01410">
    <property type="entry name" value="tatB"/>
    <property type="match status" value="1"/>
</dbReference>
<evidence type="ECO:0000256" key="1">
    <source>
        <dbReference type="ARBA" id="ARBA00004167"/>
    </source>
</evidence>
<feature type="transmembrane region" description="Helical" evidence="10">
    <location>
        <begin position="6"/>
        <end position="25"/>
    </location>
</feature>
<dbReference type="Pfam" id="PF02416">
    <property type="entry name" value="TatA_B_E"/>
    <property type="match status" value="1"/>
</dbReference>
<evidence type="ECO:0000256" key="5">
    <source>
        <dbReference type="ARBA" id="ARBA00022927"/>
    </source>
</evidence>
<keyword evidence="3 10" id="KW-1003">Cell membrane</keyword>
<dbReference type="InterPro" id="IPR003369">
    <property type="entry name" value="TatA/B/E"/>
</dbReference>
<dbReference type="HAMAP" id="MF_00236">
    <property type="entry name" value="TatA_E"/>
    <property type="match status" value="1"/>
</dbReference>
<evidence type="ECO:0000313" key="14">
    <source>
        <dbReference type="Proteomes" id="UP000494245"/>
    </source>
</evidence>
<dbReference type="PRINTS" id="PR01506">
    <property type="entry name" value="TATBPROTEIN"/>
</dbReference>
<evidence type="ECO:0000313" key="13">
    <source>
        <dbReference type="EMBL" id="GFK94262.1"/>
    </source>
</evidence>
<comment type="caution">
    <text evidence="13">The sequence shown here is derived from an EMBL/GenBank/DDBJ whole genome shotgun (WGS) entry which is preliminary data.</text>
</comment>
<dbReference type="GO" id="GO:0043953">
    <property type="term" value="P:protein transport by the Tat complex"/>
    <property type="evidence" value="ECO:0007669"/>
    <property type="project" value="UniProtKB-UniRule"/>
</dbReference>
<organism evidence="13 14">
    <name type="scientific">Fundidesulfovibrio magnetotacticus</name>
    <dbReference type="NCBI Taxonomy" id="2730080"/>
    <lineage>
        <taxon>Bacteria</taxon>
        <taxon>Pseudomonadati</taxon>
        <taxon>Thermodesulfobacteriota</taxon>
        <taxon>Desulfovibrionia</taxon>
        <taxon>Desulfovibrionales</taxon>
        <taxon>Desulfovibrionaceae</taxon>
        <taxon>Fundidesulfovibrio</taxon>
    </lineage>
</organism>
<feature type="region of interest" description="Disordered" evidence="12">
    <location>
        <begin position="47"/>
        <end position="153"/>
    </location>
</feature>
<keyword evidence="14" id="KW-1185">Reference proteome</keyword>
<dbReference type="GO" id="GO:0006886">
    <property type="term" value="P:intracellular protein transport"/>
    <property type="evidence" value="ECO:0007669"/>
    <property type="project" value="UniProtKB-ARBA"/>
</dbReference>
<reference evidence="13 14" key="1">
    <citation type="submission" date="2020-04" db="EMBL/GenBank/DDBJ databases">
        <authorList>
            <consortium name="Desulfovibrio sp. FSS-1 genome sequencing consortium"/>
            <person name="Shimoshige H."/>
            <person name="Kobayashi H."/>
            <person name="Maekawa T."/>
        </authorList>
    </citation>
    <scope>NUCLEOTIDE SEQUENCE [LARGE SCALE GENOMIC DNA]</scope>
    <source>
        <strain evidence="13 14">SIID29052-01</strain>
    </source>
</reference>
<comment type="subcellular location">
    <subcellularLocation>
        <location evidence="10">Cell membrane</location>
        <topology evidence="10">Single-pass membrane protein</topology>
    </subcellularLocation>
    <subcellularLocation>
        <location evidence="1">Membrane</location>
        <topology evidence="1">Single-pass membrane protein</topology>
    </subcellularLocation>
</comment>
<dbReference type="PANTHER" id="PTHR33162">
    <property type="entry name" value="SEC-INDEPENDENT PROTEIN TRANSLOCASE PROTEIN TATA, CHLOROPLASTIC"/>
    <property type="match status" value="1"/>
</dbReference>
<dbReference type="EMBL" id="BLTE01000009">
    <property type="protein sequence ID" value="GFK94262.1"/>
    <property type="molecule type" value="Genomic_DNA"/>
</dbReference>
<evidence type="ECO:0000256" key="8">
    <source>
        <dbReference type="ARBA" id="ARBA00023136"/>
    </source>
</evidence>
<keyword evidence="8 10" id="KW-0472">Membrane</keyword>